<dbReference type="InterPro" id="IPR011990">
    <property type="entry name" value="TPR-like_helical_dom_sf"/>
</dbReference>
<reference evidence="1 2" key="1">
    <citation type="submission" date="2017-02" db="EMBL/GenBank/DDBJ databases">
        <title>Genome sequence of Clostridium beijerinckii Br21.</title>
        <authorList>
            <person name="Fonseca B.C."/>
            <person name="Guazzaroni M.E."/>
            <person name="Riano-Pachon D.M."/>
            <person name="Reginatto V."/>
        </authorList>
    </citation>
    <scope>NUCLEOTIDE SEQUENCE [LARGE SCALE GENOMIC DNA]</scope>
    <source>
        <strain evidence="1 2">Br21</strain>
    </source>
</reference>
<name>A0A1S9MZI1_CLOBE</name>
<protein>
    <recommendedName>
        <fullName evidence="3">Tetratricopeptide repeat protein</fullName>
    </recommendedName>
</protein>
<dbReference type="AlphaFoldDB" id="A0A1S9MZI1"/>
<dbReference type="SUPFAM" id="SSF48452">
    <property type="entry name" value="TPR-like"/>
    <property type="match status" value="1"/>
</dbReference>
<dbReference type="Proteomes" id="UP000190959">
    <property type="component" value="Unassembled WGS sequence"/>
</dbReference>
<proteinExistence type="predicted"/>
<accession>A0A1S9MZI1</accession>
<evidence type="ECO:0000313" key="1">
    <source>
        <dbReference type="EMBL" id="OOP70696.1"/>
    </source>
</evidence>
<gene>
    <name evidence="1" type="ORF">CBEIBR21_25165</name>
</gene>
<evidence type="ECO:0000313" key="2">
    <source>
        <dbReference type="Proteomes" id="UP000190959"/>
    </source>
</evidence>
<evidence type="ECO:0008006" key="3">
    <source>
        <dbReference type="Google" id="ProtNLM"/>
    </source>
</evidence>
<dbReference type="EMBL" id="MWMH01000013">
    <property type="protein sequence ID" value="OOP70696.1"/>
    <property type="molecule type" value="Genomic_DNA"/>
</dbReference>
<comment type="caution">
    <text evidence="1">The sequence shown here is derived from an EMBL/GenBank/DDBJ whole genome shotgun (WGS) entry which is preliminary data.</text>
</comment>
<sequence length="272" mass="30954">MMALYGFVGLIWIITLFKRQWKVAGILFVIILILTPLATKSEAKESAKNYEQAMELIKNEDYDKAEELLKKVKKEYSDYYNPAQEELKKIRDKKAETYVLSAENKFNNSDYDGAKSDLAEALNISGDYQRASDLLNKVNETVQADAKVKQDLAEQEKKKAEEEAKQPISTDFRNFEVPYSKMTDLQKDDYYKTIKGKYVQWSGNVVDVDKHTIGVICLDSTLTMDFVAIADNIDTEQLKSIQKGSKITIKGKISQQEGSALPWSLNDCTIIQ</sequence>
<dbReference type="RefSeq" id="WP_161222903.1">
    <property type="nucleotide sequence ID" value="NZ_JARUNZ010000064.1"/>
</dbReference>
<organism evidence="1 2">
    <name type="scientific">Clostridium beijerinckii</name>
    <name type="common">Clostridium MP</name>
    <dbReference type="NCBI Taxonomy" id="1520"/>
    <lineage>
        <taxon>Bacteria</taxon>
        <taxon>Bacillati</taxon>
        <taxon>Bacillota</taxon>
        <taxon>Clostridia</taxon>
        <taxon>Eubacteriales</taxon>
        <taxon>Clostridiaceae</taxon>
        <taxon>Clostridium</taxon>
    </lineage>
</organism>